<reference evidence="1 2" key="1">
    <citation type="submission" date="2015-09" db="EMBL/GenBank/DDBJ databases">
        <authorList>
            <person name="Jackson K.R."/>
            <person name="Lunt B.L."/>
            <person name="Fisher J.N.B."/>
            <person name="Gardner A.V."/>
            <person name="Bailey M.E."/>
            <person name="Deus L.M."/>
            <person name="Earl A.S."/>
            <person name="Gibby P.D."/>
            <person name="Hartmann K.A."/>
            <person name="Liu J.E."/>
            <person name="Manci A.M."/>
            <person name="Nielsen D.A."/>
            <person name="Solomon M.B."/>
            <person name="Breakwell D.P."/>
            <person name="Burnett S.H."/>
            <person name="Grose J.H."/>
        </authorList>
    </citation>
    <scope>NUCLEOTIDE SEQUENCE [LARGE SCALE GENOMIC DNA]</scope>
    <source>
        <strain evidence="1 2">S613</strain>
    </source>
</reference>
<organism evidence="1 2">
    <name type="scientific">Pseudomonas fluorescens</name>
    <dbReference type="NCBI Taxonomy" id="294"/>
    <lineage>
        <taxon>Bacteria</taxon>
        <taxon>Pseudomonadati</taxon>
        <taxon>Pseudomonadota</taxon>
        <taxon>Gammaproteobacteria</taxon>
        <taxon>Pseudomonadales</taxon>
        <taxon>Pseudomonadaceae</taxon>
        <taxon>Pseudomonas</taxon>
    </lineage>
</organism>
<proteinExistence type="predicted"/>
<comment type="caution">
    <text evidence="1">The sequence shown here is derived from an EMBL/GenBank/DDBJ whole genome shotgun (WGS) entry which is preliminary data.</text>
</comment>
<dbReference type="EMBL" id="LJXB01000064">
    <property type="protein sequence ID" value="KPU60869.1"/>
    <property type="molecule type" value="Genomic_DNA"/>
</dbReference>
<protein>
    <submittedName>
        <fullName evidence="1">Uncharacterized protein</fullName>
    </submittedName>
</protein>
<evidence type="ECO:0000313" key="2">
    <source>
        <dbReference type="Proteomes" id="UP000050349"/>
    </source>
</evidence>
<name>A0A0P9BCZ8_PSEFL</name>
<dbReference type="AlphaFoldDB" id="A0A0P9BCZ8"/>
<gene>
    <name evidence="1" type="ORF">AN403_4647</name>
</gene>
<accession>A0A0P9BCZ8</accession>
<sequence>MPLFCKKRALSVGASLLAMNVNDNARSLKKRVALKFIASKLAPTGLRAALCE</sequence>
<dbReference type="Proteomes" id="UP000050349">
    <property type="component" value="Unassembled WGS sequence"/>
</dbReference>
<evidence type="ECO:0000313" key="1">
    <source>
        <dbReference type="EMBL" id="KPU60869.1"/>
    </source>
</evidence>